<protein>
    <submittedName>
        <fullName evidence="1">Uncharacterized protein</fullName>
    </submittedName>
</protein>
<dbReference type="AlphaFoldDB" id="A0A8H3FMC4"/>
<organism evidence="1 2">
    <name type="scientific">Gomphillus americanus</name>
    <dbReference type="NCBI Taxonomy" id="1940652"/>
    <lineage>
        <taxon>Eukaryota</taxon>
        <taxon>Fungi</taxon>
        <taxon>Dikarya</taxon>
        <taxon>Ascomycota</taxon>
        <taxon>Pezizomycotina</taxon>
        <taxon>Lecanoromycetes</taxon>
        <taxon>OSLEUM clade</taxon>
        <taxon>Ostropomycetidae</taxon>
        <taxon>Ostropales</taxon>
        <taxon>Graphidaceae</taxon>
        <taxon>Gomphilloideae</taxon>
        <taxon>Gomphillus</taxon>
    </lineage>
</organism>
<dbReference type="EMBL" id="CAJPDQ010000024">
    <property type="protein sequence ID" value="CAF9926009.1"/>
    <property type="molecule type" value="Genomic_DNA"/>
</dbReference>
<accession>A0A8H3FMC4</accession>
<keyword evidence="2" id="KW-1185">Reference proteome</keyword>
<proteinExistence type="predicted"/>
<name>A0A8H3FMC4_9LECA</name>
<evidence type="ECO:0000313" key="1">
    <source>
        <dbReference type="EMBL" id="CAF9926009.1"/>
    </source>
</evidence>
<comment type="caution">
    <text evidence="1">The sequence shown here is derived from an EMBL/GenBank/DDBJ whole genome shotgun (WGS) entry which is preliminary data.</text>
</comment>
<reference evidence="1" key="1">
    <citation type="submission" date="2021-03" db="EMBL/GenBank/DDBJ databases">
        <authorList>
            <person name="Tagirdzhanova G."/>
        </authorList>
    </citation>
    <scope>NUCLEOTIDE SEQUENCE</scope>
</reference>
<sequence>MSSSSHNTASLGAVDLSSSSSINTSILESFGASIAFLHALKLRQARSKARSEAISEAKSQGNIKTNTNTSTNTDISTILNANTSTAVRFKSVAEMVTIVNARITFRRIAMFALAEMGNVCQVYETIPKGLAKSLINRRLLVLIDGYIKMINLHEAYVDGAQTWTLQEARNAVYVIGQVQRGFNYLLQVAQEVARTPAEELPKLGKDLHKMYLEKYGDMF</sequence>
<evidence type="ECO:0000313" key="2">
    <source>
        <dbReference type="Proteomes" id="UP000664169"/>
    </source>
</evidence>
<gene>
    <name evidence="1" type="ORF">GOMPHAMPRED_004035</name>
</gene>
<dbReference type="Proteomes" id="UP000664169">
    <property type="component" value="Unassembled WGS sequence"/>
</dbReference>